<accession>A0A4P9ZXJ1</accession>
<dbReference type="PANTHER" id="PTHR10122">
    <property type="entry name" value="CYTOCHROME C OXIDASE SUBUNIT 5B, MITOCHONDRIAL"/>
    <property type="match status" value="1"/>
</dbReference>
<dbReference type="PANTHER" id="PTHR10122:SF0">
    <property type="entry name" value="CYTOCHROME C OXIDASE SUBUNIT 5B, ISOFORM A-RELATED"/>
    <property type="match status" value="1"/>
</dbReference>
<evidence type="ECO:0000313" key="5">
    <source>
        <dbReference type="Proteomes" id="UP000268162"/>
    </source>
</evidence>
<name>A0A4P9ZXJ1_9FUNG</name>
<dbReference type="Gene3D" id="2.60.11.10">
    <property type="entry name" value="Cytochrome c oxidase, subunit Vb"/>
    <property type="match status" value="1"/>
</dbReference>
<feature type="binding site" evidence="3">
    <location>
        <position position="117"/>
    </location>
    <ligand>
        <name>Zn(2+)</name>
        <dbReference type="ChEBI" id="CHEBI:29105"/>
    </ligand>
</feature>
<feature type="binding site" evidence="3">
    <location>
        <position position="109"/>
    </location>
    <ligand>
        <name>Zn(2+)</name>
        <dbReference type="ChEBI" id="CHEBI:29105"/>
    </ligand>
</feature>
<dbReference type="STRING" id="215637.A0A4P9ZXJ1"/>
<dbReference type="EMBL" id="ML002375">
    <property type="protein sequence ID" value="RKP38376.1"/>
    <property type="molecule type" value="Genomic_DNA"/>
</dbReference>
<keyword evidence="2 3" id="KW-0862">Zinc</keyword>
<evidence type="ECO:0000313" key="4">
    <source>
        <dbReference type="EMBL" id="RKP38376.1"/>
    </source>
</evidence>
<proteinExistence type="predicted"/>
<feature type="binding site" evidence="3">
    <location>
        <position position="136"/>
    </location>
    <ligand>
        <name>Zn(2+)</name>
        <dbReference type="ChEBI" id="CHEBI:29105"/>
    </ligand>
</feature>
<feature type="binding site" evidence="3">
    <location>
        <position position="133"/>
    </location>
    <ligand>
        <name>Zn(2+)</name>
        <dbReference type="ChEBI" id="CHEBI:29105"/>
    </ligand>
</feature>
<reference evidence="5" key="1">
    <citation type="journal article" date="2018" name="Nat. Microbiol.">
        <title>Leveraging single-cell genomics to expand the fungal tree of life.</title>
        <authorList>
            <person name="Ahrendt S.R."/>
            <person name="Quandt C.A."/>
            <person name="Ciobanu D."/>
            <person name="Clum A."/>
            <person name="Salamov A."/>
            <person name="Andreopoulos B."/>
            <person name="Cheng J.F."/>
            <person name="Woyke T."/>
            <person name="Pelin A."/>
            <person name="Henrissat B."/>
            <person name="Reynolds N.K."/>
            <person name="Benny G.L."/>
            <person name="Smith M.E."/>
            <person name="James T.Y."/>
            <person name="Grigoriev I.V."/>
        </authorList>
    </citation>
    <scope>NUCLEOTIDE SEQUENCE [LARGE SCALE GENOMIC DNA]</scope>
    <source>
        <strain evidence="5">RSA 468</strain>
    </source>
</reference>
<dbReference type="InterPro" id="IPR002124">
    <property type="entry name" value="Cyt_c_oxidase_su5b"/>
</dbReference>
<gene>
    <name evidence="4" type="ORF">BJ085DRAFT_41439</name>
</gene>
<dbReference type="GO" id="GO:0046872">
    <property type="term" value="F:metal ion binding"/>
    <property type="evidence" value="ECO:0007669"/>
    <property type="project" value="UniProtKB-KW"/>
</dbReference>
<evidence type="ECO:0000256" key="2">
    <source>
        <dbReference type="ARBA" id="ARBA00022833"/>
    </source>
</evidence>
<dbReference type="PROSITE" id="PS51359">
    <property type="entry name" value="COX5B_2"/>
    <property type="match status" value="1"/>
</dbReference>
<dbReference type="InterPro" id="IPR036972">
    <property type="entry name" value="Cyt_c_oxidase_su5b_sf"/>
</dbReference>
<dbReference type="GO" id="GO:0006123">
    <property type="term" value="P:mitochondrial electron transport, cytochrome c to oxygen"/>
    <property type="evidence" value="ECO:0007669"/>
    <property type="project" value="InterPro"/>
</dbReference>
<dbReference type="OrthoDB" id="10249250at2759"/>
<keyword evidence="5" id="KW-1185">Reference proteome</keyword>
<dbReference type="AlphaFoldDB" id="A0A4P9ZXJ1"/>
<dbReference type="Proteomes" id="UP000268162">
    <property type="component" value="Unassembled WGS sequence"/>
</dbReference>
<dbReference type="GO" id="GO:0045277">
    <property type="term" value="C:respiratory chain complex IV"/>
    <property type="evidence" value="ECO:0007669"/>
    <property type="project" value="InterPro"/>
</dbReference>
<organism evidence="4 5">
    <name type="scientific">Dimargaris cristalligena</name>
    <dbReference type="NCBI Taxonomy" id="215637"/>
    <lineage>
        <taxon>Eukaryota</taxon>
        <taxon>Fungi</taxon>
        <taxon>Fungi incertae sedis</taxon>
        <taxon>Zoopagomycota</taxon>
        <taxon>Kickxellomycotina</taxon>
        <taxon>Dimargaritomycetes</taxon>
        <taxon>Dimargaritales</taxon>
        <taxon>Dimargaritaceae</taxon>
        <taxon>Dimargaris</taxon>
    </lineage>
</organism>
<sequence>MLTPAVRRVLTSSRLALVRPQTARTFSAFGYRASGHDVDNPVVIQGPGAKPGSVPTDLDQSAGLERAERLAQLEGREFFQMKPIPMTHMGTRKNPIIIDSVDENRIVGCSGYPAESHDMLWINVERSHEVDRCNKCGCVFKMNYLGE</sequence>
<keyword evidence="1 3" id="KW-0479">Metal-binding</keyword>
<dbReference type="Pfam" id="PF01215">
    <property type="entry name" value="COX5B"/>
    <property type="match status" value="1"/>
</dbReference>
<dbReference type="SUPFAM" id="SSF57802">
    <property type="entry name" value="Rubredoxin-like"/>
    <property type="match status" value="1"/>
</dbReference>
<evidence type="ECO:0000256" key="3">
    <source>
        <dbReference type="PIRSR" id="PIRSR602124-2"/>
    </source>
</evidence>
<dbReference type="GO" id="GO:0005740">
    <property type="term" value="C:mitochondrial envelope"/>
    <property type="evidence" value="ECO:0007669"/>
    <property type="project" value="InterPro"/>
</dbReference>
<evidence type="ECO:0000256" key="1">
    <source>
        <dbReference type="ARBA" id="ARBA00022723"/>
    </source>
</evidence>
<protein>
    <submittedName>
        <fullName evidence="4">Putative COX4-cytochrome-c oxidase chain IV</fullName>
    </submittedName>
</protein>